<evidence type="ECO:0000256" key="5">
    <source>
        <dbReference type="ARBA" id="ARBA00022989"/>
    </source>
</evidence>
<feature type="transmembrane region" description="Helical" evidence="7">
    <location>
        <begin position="122"/>
        <end position="145"/>
    </location>
</feature>
<accession>A0A106BQM7</accession>
<keyword evidence="5 7" id="KW-1133">Transmembrane helix</keyword>
<dbReference type="OrthoDB" id="9801622at2"/>
<dbReference type="STRING" id="1123392.GCA_000376425_00703"/>
<name>A0A106BQM7_THIDE</name>
<comment type="caution">
    <text evidence="9">The sequence shown here is derived from an EMBL/GenBank/DDBJ whole genome shotgun (WGS) entry which is preliminary data.</text>
</comment>
<dbReference type="AlphaFoldDB" id="A0A106BQM7"/>
<dbReference type="CDD" id="cd01610">
    <property type="entry name" value="PAP2_like"/>
    <property type="match status" value="1"/>
</dbReference>
<keyword evidence="6 7" id="KW-0472">Membrane</keyword>
<dbReference type="GO" id="GO:0005886">
    <property type="term" value="C:plasma membrane"/>
    <property type="evidence" value="ECO:0007669"/>
    <property type="project" value="UniProtKB-SubCell"/>
</dbReference>
<evidence type="ECO:0000256" key="4">
    <source>
        <dbReference type="ARBA" id="ARBA00022801"/>
    </source>
</evidence>
<dbReference type="InterPro" id="IPR000326">
    <property type="entry name" value="PAP2/HPO"/>
</dbReference>
<dbReference type="EMBL" id="LDUG01000018">
    <property type="protein sequence ID" value="KVW96852.1"/>
    <property type="molecule type" value="Genomic_DNA"/>
</dbReference>
<evidence type="ECO:0000313" key="10">
    <source>
        <dbReference type="Proteomes" id="UP000064243"/>
    </source>
</evidence>
<comment type="subcellular location">
    <subcellularLocation>
        <location evidence="1">Cell membrane</location>
        <topology evidence="1">Multi-pass membrane protein</topology>
    </subcellularLocation>
</comment>
<sequence length="181" mass="19522">MQRHLSLAAHHGLNRLAAREHAFLARLNGVHLPGWEVGLLRLASRAGDGIFWYALMLALVAWQGQEALPAVLHMIVAGLAGTLIYKWLKGATERPRPYQACPTICCLTAPLDRFSFPSGHTLHAVVFSLVATAYYPALGWLVWPFTALVALSRLVLGLHYVSDVLVGALLGGTVAALALAL</sequence>
<feature type="domain" description="Phosphatidic acid phosphatase type 2/haloperoxidase" evidence="8">
    <location>
        <begin position="70"/>
        <end position="179"/>
    </location>
</feature>
<evidence type="ECO:0000259" key="8">
    <source>
        <dbReference type="SMART" id="SM00014"/>
    </source>
</evidence>
<dbReference type="InterPro" id="IPR036938">
    <property type="entry name" value="PAP2/HPO_sf"/>
</dbReference>
<keyword evidence="4" id="KW-0378">Hydrolase</keyword>
<evidence type="ECO:0000256" key="3">
    <source>
        <dbReference type="ARBA" id="ARBA00022692"/>
    </source>
</evidence>
<evidence type="ECO:0000256" key="7">
    <source>
        <dbReference type="SAM" id="Phobius"/>
    </source>
</evidence>
<proteinExistence type="predicted"/>
<protein>
    <submittedName>
        <fullName evidence="9">Phosphoesterase PA-phosphatase</fullName>
    </submittedName>
</protein>
<evidence type="ECO:0000256" key="2">
    <source>
        <dbReference type="ARBA" id="ARBA00022475"/>
    </source>
</evidence>
<feature type="transmembrane region" description="Helical" evidence="7">
    <location>
        <begin position="70"/>
        <end position="88"/>
    </location>
</feature>
<organism evidence="9 10">
    <name type="scientific">Thiobacillus denitrificans</name>
    <dbReference type="NCBI Taxonomy" id="36861"/>
    <lineage>
        <taxon>Bacteria</taxon>
        <taxon>Pseudomonadati</taxon>
        <taxon>Pseudomonadota</taxon>
        <taxon>Betaproteobacteria</taxon>
        <taxon>Nitrosomonadales</taxon>
        <taxon>Thiobacillaceae</taxon>
        <taxon>Thiobacillus</taxon>
    </lineage>
</organism>
<dbReference type="GO" id="GO:0016787">
    <property type="term" value="F:hydrolase activity"/>
    <property type="evidence" value="ECO:0007669"/>
    <property type="project" value="UniProtKB-KW"/>
</dbReference>
<dbReference type="Proteomes" id="UP000064243">
    <property type="component" value="Unassembled WGS sequence"/>
</dbReference>
<evidence type="ECO:0000256" key="1">
    <source>
        <dbReference type="ARBA" id="ARBA00004651"/>
    </source>
</evidence>
<evidence type="ECO:0000313" key="9">
    <source>
        <dbReference type="EMBL" id="KVW96852.1"/>
    </source>
</evidence>
<dbReference type="PANTHER" id="PTHR14969">
    <property type="entry name" value="SPHINGOSINE-1-PHOSPHATE PHOSPHOHYDROLASE"/>
    <property type="match status" value="1"/>
</dbReference>
<feature type="transmembrane region" description="Helical" evidence="7">
    <location>
        <begin position="157"/>
        <end position="180"/>
    </location>
</feature>
<dbReference type="PANTHER" id="PTHR14969:SF62">
    <property type="entry name" value="DECAPRENYLPHOSPHORYL-5-PHOSPHORIBOSE PHOSPHATASE RV3807C-RELATED"/>
    <property type="match status" value="1"/>
</dbReference>
<keyword evidence="10" id="KW-1185">Reference proteome</keyword>
<dbReference type="Gene3D" id="1.20.144.10">
    <property type="entry name" value="Phosphatidic acid phosphatase type 2/haloperoxidase"/>
    <property type="match status" value="1"/>
</dbReference>
<keyword evidence="3 7" id="KW-0812">Transmembrane</keyword>
<dbReference type="SUPFAM" id="SSF48317">
    <property type="entry name" value="Acid phosphatase/Vanadium-dependent haloperoxidase"/>
    <property type="match status" value="1"/>
</dbReference>
<evidence type="ECO:0000256" key="6">
    <source>
        <dbReference type="ARBA" id="ARBA00023136"/>
    </source>
</evidence>
<dbReference type="PATRIC" id="fig|36861.3.peg.525"/>
<dbReference type="RefSeq" id="WP_059752838.1">
    <property type="nucleotide sequence ID" value="NZ_LDUG01000018.1"/>
</dbReference>
<keyword evidence="2" id="KW-1003">Cell membrane</keyword>
<gene>
    <name evidence="9" type="ORF">ABW22_05315</name>
</gene>
<dbReference type="Pfam" id="PF01569">
    <property type="entry name" value="PAP2"/>
    <property type="match status" value="1"/>
</dbReference>
<reference evidence="9 10" key="1">
    <citation type="journal article" date="2015" name="Appl. Environ. Microbiol.">
        <title>Aerobic and Anaerobic Thiosulfate Oxidation by a Cold-Adapted, Subglacial Chemoautotroph.</title>
        <authorList>
            <person name="Harrold Z.R."/>
            <person name="Skidmore M.L."/>
            <person name="Hamilton T.L."/>
            <person name="Desch L."/>
            <person name="Amada K."/>
            <person name="van Gelder W."/>
            <person name="Glover K."/>
            <person name="Roden E.E."/>
            <person name="Boyd E.S."/>
        </authorList>
    </citation>
    <scope>NUCLEOTIDE SEQUENCE [LARGE SCALE GENOMIC DNA]</scope>
    <source>
        <strain evidence="9 10">RG</strain>
    </source>
</reference>
<feature type="transmembrane region" description="Helical" evidence="7">
    <location>
        <begin position="46"/>
        <end position="64"/>
    </location>
</feature>
<dbReference type="SMART" id="SM00014">
    <property type="entry name" value="acidPPc"/>
    <property type="match status" value="1"/>
</dbReference>